<proteinExistence type="predicted"/>
<organism evidence="1 2">
    <name type="scientific">Thermoanaerobacter mathranii subsp. mathranii (strain DSM 11426 / CCUG 53645 / CIP 108742 / A3)</name>
    <dbReference type="NCBI Taxonomy" id="583358"/>
    <lineage>
        <taxon>Bacteria</taxon>
        <taxon>Bacillati</taxon>
        <taxon>Bacillota</taxon>
        <taxon>Clostridia</taxon>
        <taxon>Thermoanaerobacterales</taxon>
        <taxon>Thermoanaerobacteraceae</taxon>
        <taxon>Thermoanaerobacter</taxon>
    </lineage>
</organism>
<accession>A0ABM5LNU2</accession>
<keyword evidence="2" id="KW-1185">Reference proteome</keyword>
<evidence type="ECO:0000313" key="2">
    <source>
        <dbReference type="Proteomes" id="UP000002064"/>
    </source>
</evidence>
<name>A0ABM5LNU2_THEM3</name>
<dbReference type="EMBL" id="CP002032">
    <property type="protein sequence ID" value="ADH60411.1"/>
    <property type="molecule type" value="Genomic_DNA"/>
</dbReference>
<dbReference type="Proteomes" id="UP000002064">
    <property type="component" value="Chromosome"/>
</dbReference>
<evidence type="ECO:0000313" key="1">
    <source>
        <dbReference type="EMBL" id="ADH60411.1"/>
    </source>
</evidence>
<reference evidence="1 2" key="1">
    <citation type="submission" date="2010-05" db="EMBL/GenBank/DDBJ databases">
        <title>Complete sequence of Thermoanaerobacter mathranii subsp. mathranii mathranii str. A3.</title>
        <authorList>
            <consortium name="US DOE Joint Genome Institute"/>
            <person name="Lucas S."/>
            <person name="Copeland A."/>
            <person name="Lapidus A."/>
            <person name="Cheng J.-F."/>
            <person name="Bruce D."/>
            <person name="Goodwin L."/>
            <person name="Pitluck S."/>
            <person name="Held B."/>
            <person name="Detter J.C."/>
            <person name="Han C."/>
            <person name="Tapia R."/>
            <person name="Land M."/>
            <person name="Hauser L."/>
            <person name="Kyrpides N."/>
            <person name="Mikhailova N."/>
            <person name="Zhou J."/>
            <person name="Hemme C."/>
            <person name="Woyke T."/>
        </authorList>
    </citation>
    <scope>NUCLEOTIDE SEQUENCE [LARGE SCALE GENOMIC DNA]</scope>
    <source>
        <strain evidence="1 2">A3</strain>
    </source>
</reference>
<sequence length="83" mass="10355">MYSLYPFLLVVTYVNIFHYIRHILNAIEFHFYDSDENEQYKQDIKKVKKGYYDLLTQKREIENYIHKEIIEKEVRIDLRHVKD</sequence>
<gene>
    <name evidence="1" type="ordered locus">Tmath_0660</name>
</gene>
<protein>
    <submittedName>
        <fullName evidence="1">Uncharacterized protein</fullName>
    </submittedName>
</protein>